<keyword evidence="3" id="KW-1185">Reference proteome</keyword>
<dbReference type="Proteomes" id="UP000198403">
    <property type="component" value="Unassembled WGS sequence"/>
</dbReference>
<accession>A0A238VB38</accession>
<dbReference type="AlphaFoldDB" id="A0A238VB38"/>
<dbReference type="RefSeq" id="WP_176445382.1">
    <property type="nucleotide sequence ID" value="NZ_FZNO01000002.1"/>
</dbReference>
<gene>
    <name evidence="2" type="ORF">SAMN06272737_102233</name>
</gene>
<evidence type="ECO:0000256" key="1">
    <source>
        <dbReference type="SAM" id="Phobius"/>
    </source>
</evidence>
<evidence type="ECO:0000313" key="3">
    <source>
        <dbReference type="Proteomes" id="UP000198403"/>
    </source>
</evidence>
<keyword evidence="1" id="KW-1133">Transmembrane helix</keyword>
<name>A0A238VB38_9ACTN</name>
<reference evidence="2 3" key="1">
    <citation type="submission" date="2017-06" db="EMBL/GenBank/DDBJ databases">
        <authorList>
            <person name="Kim H.J."/>
            <person name="Triplett B.A."/>
        </authorList>
    </citation>
    <scope>NUCLEOTIDE SEQUENCE [LARGE SCALE GENOMIC DNA]</scope>
    <source>
        <strain evidence="2 3">DSM 44272</strain>
    </source>
</reference>
<evidence type="ECO:0000313" key="2">
    <source>
        <dbReference type="EMBL" id="SNR30759.1"/>
    </source>
</evidence>
<feature type="transmembrane region" description="Helical" evidence="1">
    <location>
        <begin position="15"/>
        <end position="38"/>
    </location>
</feature>
<keyword evidence="1" id="KW-0812">Transmembrane</keyword>
<sequence length="50" mass="5852">MSTGHPFAWDRRGRAQAWLAAGVVAALLVWWWMLAPFWQRARNTLDRPDD</sequence>
<dbReference type="EMBL" id="FZNO01000002">
    <property type="protein sequence ID" value="SNR30759.1"/>
    <property type="molecule type" value="Genomic_DNA"/>
</dbReference>
<organism evidence="2 3">
    <name type="scientific">Blastococcus mobilis</name>
    <dbReference type="NCBI Taxonomy" id="1938746"/>
    <lineage>
        <taxon>Bacteria</taxon>
        <taxon>Bacillati</taxon>
        <taxon>Actinomycetota</taxon>
        <taxon>Actinomycetes</taxon>
        <taxon>Geodermatophilales</taxon>
        <taxon>Geodermatophilaceae</taxon>
        <taxon>Blastococcus</taxon>
    </lineage>
</organism>
<keyword evidence="1" id="KW-0472">Membrane</keyword>
<proteinExistence type="predicted"/>
<protein>
    <submittedName>
        <fullName evidence="2">Uncharacterized protein</fullName>
    </submittedName>
</protein>